<protein>
    <submittedName>
        <fullName evidence="2">Uncharacterized protein</fullName>
    </submittedName>
</protein>
<dbReference type="EMBL" id="JAXCLW010000001">
    <property type="protein sequence ID" value="MDY0881425.1"/>
    <property type="molecule type" value="Genomic_DNA"/>
</dbReference>
<sequence length="91" mass="10166">MQEQNMGFWAKFFGTTASKKSPPAPGTAKTADDLMAQRQALANRLLTPERQERLAQAMQVQAAKQRLNRNLASDQGQQHLTSALRDLLKKD</sequence>
<proteinExistence type="predicted"/>
<evidence type="ECO:0000256" key="1">
    <source>
        <dbReference type="SAM" id="MobiDB-lite"/>
    </source>
</evidence>
<dbReference type="RefSeq" id="WP_320506490.1">
    <property type="nucleotide sequence ID" value="NZ_JAXCLW010000001.1"/>
</dbReference>
<name>A0ABU5E532_9PROT</name>
<evidence type="ECO:0000313" key="2">
    <source>
        <dbReference type="EMBL" id="MDY0881425.1"/>
    </source>
</evidence>
<evidence type="ECO:0000313" key="3">
    <source>
        <dbReference type="Proteomes" id="UP001279642"/>
    </source>
</evidence>
<accession>A0ABU5E532</accession>
<organism evidence="2 3">
    <name type="scientific">Dongia soli</name>
    <dbReference type="NCBI Taxonomy" id="600628"/>
    <lineage>
        <taxon>Bacteria</taxon>
        <taxon>Pseudomonadati</taxon>
        <taxon>Pseudomonadota</taxon>
        <taxon>Alphaproteobacteria</taxon>
        <taxon>Rhodospirillales</taxon>
        <taxon>Dongiaceae</taxon>
        <taxon>Dongia</taxon>
    </lineage>
</organism>
<dbReference type="Proteomes" id="UP001279642">
    <property type="component" value="Unassembled WGS sequence"/>
</dbReference>
<reference evidence="2 3" key="1">
    <citation type="journal article" date="2016" name="Antonie Van Leeuwenhoek">
        <title>Dongia soli sp. nov., isolated from soil from Dokdo, Korea.</title>
        <authorList>
            <person name="Kim D.U."/>
            <person name="Lee H."/>
            <person name="Kim H."/>
            <person name="Kim S.G."/>
            <person name="Ka J.O."/>
        </authorList>
    </citation>
    <scope>NUCLEOTIDE SEQUENCE [LARGE SCALE GENOMIC DNA]</scope>
    <source>
        <strain evidence="2 3">D78</strain>
    </source>
</reference>
<keyword evidence="3" id="KW-1185">Reference proteome</keyword>
<feature type="compositionally biased region" description="Polar residues" evidence="1">
    <location>
        <begin position="69"/>
        <end position="81"/>
    </location>
</feature>
<feature type="region of interest" description="Disordered" evidence="1">
    <location>
        <begin position="69"/>
        <end position="91"/>
    </location>
</feature>
<gene>
    <name evidence="2" type="ORF">SMD27_01080</name>
</gene>
<comment type="caution">
    <text evidence="2">The sequence shown here is derived from an EMBL/GenBank/DDBJ whole genome shotgun (WGS) entry which is preliminary data.</text>
</comment>